<evidence type="ECO:0000256" key="1">
    <source>
        <dbReference type="ARBA" id="ARBA00010165"/>
    </source>
</evidence>
<accession>A0ABS3BNT4</accession>
<dbReference type="Proteomes" id="UP000664698">
    <property type="component" value="Unassembled WGS sequence"/>
</dbReference>
<reference evidence="7 8" key="1">
    <citation type="submission" date="2021-03" db="EMBL/GenBank/DDBJ databases">
        <title>novel species isolated from a fishpond in China.</title>
        <authorList>
            <person name="Lu H."/>
            <person name="Cai Z."/>
        </authorList>
    </citation>
    <scope>NUCLEOTIDE SEQUENCE [LARGE SCALE GENOMIC DNA]</scope>
    <source>
        <strain evidence="7 8">JCM 31546</strain>
    </source>
</reference>
<dbReference type="InterPro" id="IPR002575">
    <property type="entry name" value="Aminoglycoside_PTrfase"/>
</dbReference>
<dbReference type="Gene3D" id="3.90.1200.10">
    <property type="match status" value="1"/>
</dbReference>
<dbReference type="PANTHER" id="PTHR34273:SF2">
    <property type="entry name" value="METHYLTHIORIBOSE KINASE"/>
    <property type="match status" value="1"/>
</dbReference>
<feature type="domain" description="Aminoglycoside phosphotransferase" evidence="6">
    <location>
        <begin position="41"/>
        <end position="265"/>
    </location>
</feature>
<keyword evidence="3" id="KW-0547">Nucleotide-binding</keyword>
<keyword evidence="4" id="KW-0418">Kinase</keyword>
<dbReference type="InterPro" id="IPR011009">
    <property type="entry name" value="Kinase-like_dom_sf"/>
</dbReference>
<dbReference type="Gene3D" id="3.30.200.20">
    <property type="entry name" value="Phosphorylase Kinase, domain 1"/>
    <property type="match status" value="1"/>
</dbReference>
<protein>
    <submittedName>
        <fullName evidence="7">Phosphotransferase</fullName>
    </submittedName>
</protein>
<dbReference type="SUPFAM" id="SSF56112">
    <property type="entry name" value="Protein kinase-like (PK-like)"/>
    <property type="match status" value="1"/>
</dbReference>
<evidence type="ECO:0000313" key="8">
    <source>
        <dbReference type="Proteomes" id="UP000664698"/>
    </source>
</evidence>
<dbReference type="RefSeq" id="WP_206568512.1">
    <property type="nucleotide sequence ID" value="NZ_JAFKCW010000001.1"/>
</dbReference>
<evidence type="ECO:0000259" key="6">
    <source>
        <dbReference type="Pfam" id="PF01636"/>
    </source>
</evidence>
<evidence type="ECO:0000256" key="3">
    <source>
        <dbReference type="ARBA" id="ARBA00022741"/>
    </source>
</evidence>
<evidence type="ECO:0000313" key="7">
    <source>
        <dbReference type="EMBL" id="MBN7800566.1"/>
    </source>
</evidence>
<dbReference type="Pfam" id="PF01636">
    <property type="entry name" value="APH"/>
    <property type="match status" value="1"/>
</dbReference>
<keyword evidence="2" id="KW-0808">Transferase</keyword>
<keyword evidence="5" id="KW-0067">ATP-binding</keyword>
<gene>
    <name evidence="7" type="ORF">J0A67_06825</name>
</gene>
<organism evidence="7 8">
    <name type="scientific">Algoriphagus aestuariicola</name>
    <dbReference type="NCBI Taxonomy" id="1852016"/>
    <lineage>
        <taxon>Bacteria</taxon>
        <taxon>Pseudomonadati</taxon>
        <taxon>Bacteroidota</taxon>
        <taxon>Cytophagia</taxon>
        <taxon>Cytophagales</taxon>
        <taxon>Cyclobacteriaceae</taxon>
        <taxon>Algoriphagus</taxon>
    </lineage>
</organism>
<proteinExistence type="inferred from homology"/>
<dbReference type="PANTHER" id="PTHR34273">
    <property type="entry name" value="METHYLTHIORIBOSE KINASE"/>
    <property type="match status" value="1"/>
</dbReference>
<dbReference type="EMBL" id="JAFKCW010000001">
    <property type="protein sequence ID" value="MBN7800566.1"/>
    <property type="molecule type" value="Genomic_DNA"/>
</dbReference>
<evidence type="ECO:0000256" key="2">
    <source>
        <dbReference type="ARBA" id="ARBA00022679"/>
    </source>
</evidence>
<sequence length="320" mass="36629">MTDLTEDSSLADLQNLPYWLPGEHPIKSEPAGESNMNLVLRIQTSHRNLIIKQSKPYVRKYPQIPAPVDRIEVEYRFLQEIARDAWIKDRVPKVVFFDAESHILIMEDLGKGLDFSKIYSGEKTLTEDEIIQLVDFLSRMHGLKVDEFPVNMKMRLLNHEHLFQFPFLEENGFDLDTIQSGLQALSLTYKRDVQLKEKLKLLGDRYLSPGKVLIHGDFYPGSWLDVSSGIKIIDPEFGFLGEPEFDLGIFLAHLDLAQQPELLRGSILSAYSNPLDLQLVGQFQGMEILRRLIGIAQLPLTLTLSQKAKLLRKGKYLILN</sequence>
<evidence type="ECO:0000256" key="5">
    <source>
        <dbReference type="ARBA" id="ARBA00022840"/>
    </source>
</evidence>
<evidence type="ECO:0000256" key="4">
    <source>
        <dbReference type="ARBA" id="ARBA00022777"/>
    </source>
</evidence>
<name>A0ABS3BNT4_9BACT</name>
<comment type="similarity">
    <text evidence="1">Belongs to the methylthioribose kinase family.</text>
</comment>
<keyword evidence="8" id="KW-1185">Reference proteome</keyword>
<comment type="caution">
    <text evidence="7">The sequence shown here is derived from an EMBL/GenBank/DDBJ whole genome shotgun (WGS) entry which is preliminary data.</text>
</comment>